<protein>
    <submittedName>
        <fullName evidence="9">Dihydrolipoamide dehydrogenase</fullName>
    </submittedName>
</protein>
<dbReference type="InterPro" id="IPR023753">
    <property type="entry name" value="FAD/NAD-binding_dom"/>
</dbReference>
<accession>A0A1N6GMF5</accession>
<feature type="binding site" evidence="5">
    <location>
        <position position="48"/>
    </location>
    <ligand>
        <name>FAD</name>
        <dbReference type="ChEBI" id="CHEBI:57692"/>
    </ligand>
</feature>
<name>A0A1N6GMF5_9PROT</name>
<keyword evidence="2" id="KW-0285">Flavoprotein</keyword>
<dbReference type="STRING" id="44575.SAMN05216419_104114"/>
<comment type="cofactor">
    <cofactor evidence="5">
        <name>FAD</name>
        <dbReference type="ChEBI" id="CHEBI:57692"/>
    </cofactor>
    <text evidence="5">Binds 1 FAD per subunit.</text>
</comment>
<dbReference type="eggNOG" id="COG1249">
    <property type="taxonomic scope" value="Bacteria"/>
</dbReference>
<dbReference type="Proteomes" id="UP000185062">
    <property type="component" value="Unassembled WGS sequence"/>
</dbReference>
<dbReference type="PIRSF" id="PIRSF000350">
    <property type="entry name" value="Mercury_reductase_MerA"/>
    <property type="match status" value="1"/>
</dbReference>
<evidence type="ECO:0000256" key="2">
    <source>
        <dbReference type="ARBA" id="ARBA00022630"/>
    </source>
</evidence>
<evidence type="ECO:0000256" key="4">
    <source>
        <dbReference type="PIRSR" id="PIRSR000350-2"/>
    </source>
</evidence>
<feature type="binding site" evidence="5">
    <location>
        <position position="298"/>
    </location>
    <ligand>
        <name>FAD</name>
        <dbReference type="ChEBI" id="CHEBI:57692"/>
    </ligand>
</feature>
<evidence type="ECO:0000256" key="3">
    <source>
        <dbReference type="ARBA" id="ARBA00022827"/>
    </source>
</evidence>
<dbReference type="InterPro" id="IPR016156">
    <property type="entry name" value="FAD/NAD-linked_Rdtase_dimer_sf"/>
</dbReference>
<dbReference type="GO" id="GO:0003955">
    <property type="term" value="F:NAD(P)H dehydrogenase (quinone) activity"/>
    <property type="evidence" value="ECO:0007669"/>
    <property type="project" value="TreeGrafter"/>
</dbReference>
<dbReference type="InterPro" id="IPR036188">
    <property type="entry name" value="FAD/NAD-bd_sf"/>
</dbReference>
<evidence type="ECO:0000313" key="10">
    <source>
        <dbReference type="Proteomes" id="UP000185062"/>
    </source>
</evidence>
<dbReference type="PANTHER" id="PTHR43014">
    <property type="entry name" value="MERCURIC REDUCTASE"/>
    <property type="match status" value="1"/>
</dbReference>
<evidence type="ECO:0000259" key="7">
    <source>
        <dbReference type="Pfam" id="PF02852"/>
    </source>
</evidence>
<dbReference type="Gene3D" id="3.30.390.30">
    <property type="match status" value="1"/>
</dbReference>
<organism evidence="9 10">
    <name type="scientific">Nitrosomonas cryotolerans ATCC 49181</name>
    <dbReference type="NCBI Taxonomy" id="1131553"/>
    <lineage>
        <taxon>Bacteria</taxon>
        <taxon>Pseudomonadati</taxon>
        <taxon>Pseudomonadota</taxon>
        <taxon>Betaproteobacteria</taxon>
        <taxon>Nitrosomonadales</taxon>
        <taxon>Nitrosomonadaceae</taxon>
        <taxon>Nitrosomonas</taxon>
    </lineage>
</organism>
<comment type="similarity">
    <text evidence="1">Belongs to the class-I pyridine nucleotide-disulfide oxidoreductase family.</text>
</comment>
<dbReference type="SUPFAM" id="SSF55424">
    <property type="entry name" value="FAD/NAD-linked reductases, dimerisation (C-terminal) domain"/>
    <property type="match status" value="1"/>
</dbReference>
<dbReference type="InterPro" id="IPR004099">
    <property type="entry name" value="Pyr_nucl-diS_OxRdtase_dimer"/>
</dbReference>
<evidence type="ECO:0000313" key="9">
    <source>
        <dbReference type="EMBL" id="SIO08696.1"/>
    </source>
</evidence>
<feature type="disulfide bond" description="Redox-active" evidence="6">
    <location>
        <begin position="39"/>
        <end position="44"/>
    </location>
</feature>
<dbReference type="AlphaFoldDB" id="A0A1N6GMF5"/>
<dbReference type="NCBIfam" id="NF004939">
    <property type="entry name" value="PRK06292.1-1"/>
    <property type="match status" value="1"/>
</dbReference>
<dbReference type="InterPro" id="IPR001100">
    <property type="entry name" value="Pyr_nuc-diS_OxRdtase"/>
</dbReference>
<keyword evidence="5" id="KW-0547">Nucleotide-binding</keyword>
<dbReference type="GO" id="GO:0050660">
    <property type="term" value="F:flavin adenine dinucleotide binding"/>
    <property type="evidence" value="ECO:0007669"/>
    <property type="project" value="TreeGrafter"/>
</dbReference>
<dbReference type="PRINTS" id="PR00411">
    <property type="entry name" value="PNDRDTASEI"/>
</dbReference>
<sequence>MYDVIILGAGSAGLNAASIFRKKDANYLIVHHGFKGTTCASRGCMPSKAFIQVAKSFHERRKFNDFGINGGDQLNVNIPHAMAHVRSLRDRFAGGIINGMDKYNIIYGQSRFIDPETIEVAGKRYQAKAFIICTGTSPSIPAPYKPYANDMLTTDNFFDQKDFPARIAVIGMGAIGIELGQALARLGVKVTGINRSNKIAGLKDAEILSVAKDILSEDLDLILCKDVTKVEKRGNGYTLHLETQKIECDKILLAAGRVPNLDGLGLEDIGVKFADNGLPAIDLNTLKIDNFSIYLSGDVNAYRPLLHEASDESEIVASQLLELKNPKRRVPLQITFTDPVIAQIGQQPDDIEEEIVTGSVSYDNQGRARIMGENRGMLKVYASKRNQVILGACMIAPGGEHLSHLLALAVQQKLTVAQLLEFPFYHPVLEEGLRTALQHISDPCRDCVTDRLC</sequence>
<dbReference type="Pfam" id="PF02852">
    <property type="entry name" value="Pyr_redox_dim"/>
    <property type="match status" value="1"/>
</dbReference>
<keyword evidence="3 5" id="KW-0274">FAD</keyword>
<feature type="domain" description="Pyridine nucleotide-disulphide oxidoreductase dimerisation" evidence="7">
    <location>
        <begin position="334"/>
        <end position="436"/>
    </location>
</feature>
<dbReference type="PRINTS" id="PR00368">
    <property type="entry name" value="FADPNR"/>
</dbReference>
<dbReference type="SUPFAM" id="SSF51905">
    <property type="entry name" value="FAD/NAD(P)-binding domain"/>
    <property type="match status" value="1"/>
</dbReference>
<evidence type="ECO:0000256" key="6">
    <source>
        <dbReference type="PIRSR" id="PIRSR000350-4"/>
    </source>
</evidence>
<feature type="binding site" evidence="5">
    <location>
        <position position="256"/>
    </location>
    <ligand>
        <name>NAD(+)</name>
        <dbReference type="ChEBI" id="CHEBI:57540"/>
    </ligand>
</feature>
<feature type="binding site" evidence="5">
    <location>
        <begin position="171"/>
        <end position="178"/>
    </location>
    <ligand>
        <name>NAD(+)</name>
        <dbReference type="ChEBI" id="CHEBI:57540"/>
    </ligand>
</feature>
<dbReference type="Pfam" id="PF07992">
    <property type="entry name" value="Pyr_redox_2"/>
    <property type="match status" value="1"/>
</dbReference>
<keyword evidence="10" id="KW-1185">Reference proteome</keyword>
<evidence type="ECO:0000259" key="8">
    <source>
        <dbReference type="Pfam" id="PF07992"/>
    </source>
</evidence>
<feature type="active site" description="Proton acceptor" evidence="4">
    <location>
        <position position="426"/>
    </location>
</feature>
<evidence type="ECO:0000256" key="5">
    <source>
        <dbReference type="PIRSR" id="PIRSR000350-3"/>
    </source>
</evidence>
<dbReference type="RefSeq" id="WP_177183607.1">
    <property type="nucleotide sequence ID" value="NZ_FSRO01000001.1"/>
</dbReference>
<gene>
    <name evidence="9" type="ORF">SAMN02743940_0775</name>
</gene>
<keyword evidence="5" id="KW-0520">NAD</keyword>
<dbReference type="Gene3D" id="3.50.50.60">
    <property type="entry name" value="FAD/NAD(P)-binding domain"/>
    <property type="match status" value="2"/>
</dbReference>
<proteinExistence type="inferred from homology"/>
<dbReference type="PANTHER" id="PTHR43014:SF4">
    <property type="entry name" value="PYRIDINE NUCLEOTIDE-DISULFIDE OXIDOREDUCTASE RCLA-RELATED"/>
    <property type="match status" value="1"/>
</dbReference>
<evidence type="ECO:0000256" key="1">
    <source>
        <dbReference type="ARBA" id="ARBA00007532"/>
    </source>
</evidence>
<dbReference type="EMBL" id="FSRO01000001">
    <property type="protein sequence ID" value="SIO08696.1"/>
    <property type="molecule type" value="Genomic_DNA"/>
</dbReference>
<reference evidence="9 10" key="1">
    <citation type="submission" date="2016-12" db="EMBL/GenBank/DDBJ databases">
        <authorList>
            <person name="Song W.-J."/>
            <person name="Kurnit D.M."/>
        </authorList>
    </citation>
    <scope>NUCLEOTIDE SEQUENCE [LARGE SCALE GENOMIC DNA]</scope>
    <source>
        <strain evidence="9 10">ATCC 49181</strain>
    </source>
</reference>
<feature type="domain" description="FAD/NAD(P)-binding" evidence="8">
    <location>
        <begin position="2"/>
        <end position="310"/>
    </location>
</feature>